<dbReference type="EMBL" id="OW240918">
    <property type="protein sequence ID" value="CAH2308186.1"/>
    <property type="molecule type" value="Genomic_DNA"/>
</dbReference>
<proteinExistence type="predicted"/>
<evidence type="ECO:0000313" key="1">
    <source>
        <dbReference type="EMBL" id="CAH2308186.1"/>
    </source>
</evidence>
<name>A0AAD1WGF7_PELCU</name>
<reference evidence="1" key="1">
    <citation type="submission" date="2022-03" db="EMBL/GenBank/DDBJ databases">
        <authorList>
            <person name="Alioto T."/>
            <person name="Alioto T."/>
            <person name="Gomez Garrido J."/>
        </authorList>
    </citation>
    <scope>NUCLEOTIDE SEQUENCE</scope>
</reference>
<evidence type="ECO:0000313" key="2">
    <source>
        <dbReference type="Proteomes" id="UP001295444"/>
    </source>
</evidence>
<sequence>QRVVHRASADQGYQGMRGVHKNCEASRNDRCRVAASVVAYGSLLLVWSVGNPGGRKAVHKMLPSTDPSDISVSQTNSAQKHRVTIFSRCSQSSYQWLMDKLKSREFANMVS</sequence>
<accession>A0AAD1WGF7</accession>
<feature type="non-terminal residue" evidence="1">
    <location>
        <position position="111"/>
    </location>
</feature>
<keyword evidence="2" id="KW-1185">Reference proteome</keyword>
<dbReference type="Proteomes" id="UP001295444">
    <property type="component" value="Chromosome 07"/>
</dbReference>
<feature type="non-terminal residue" evidence="1">
    <location>
        <position position="1"/>
    </location>
</feature>
<dbReference type="AlphaFoldDB" id="A0AAD1WGF7"/>
<organism evidence="1 2">
    <name type="scientific">Pelobates cultripes</name>
    <name type="common">Western spadefoot toad</name>
    <dbReference type="NCBI Taxonomy" id="61616"/>
    <lineage>
        <taxon>Eukaryota</taxon>
        <taxon>Metazoa</taxon>
        <taxon>Chordata</taxon>
        <taxon>Craniata</taxon>
        <taxon>Vertebrata</taxon>
        <taxon>Euteleostomi</taxon>
        <taxon>Amphibia</taxon>
        <taxon>Batrachia</taxon>
        <taxon>Anura</taxon>
        <taxon>Pelobatoidea</taxon>
        <taxon>Pelobatidae</taxon>
        <taxon>Pelobates</taxon>
    </lineage>
</organism>
<protein>
    <submittedName>
        <fullName evidence="1">Uncharacterized protein</fullName>
    </submittedName>
</protein>
<gene>
    <name evidence="1" type="ORF">PECUL_23A030084</name>
</gene>